<proteinExistence type="predicted"/>
<protein>
    <recommendedName>
        <fullName evidence="1">T6SS Phospholipase effector Tle1-like catalytic domain-containing protein</fullName>
    </recommendedName>
</protein>
<dbReference type="EMBL" id="JAACJK010000057">
    <property type="protein sequence ID" value="KAF5337004.1"/>
    <property type="molecule type" value="Genomic_DNA"/>
</dbReference>
<gene>
    <name evidence="2" type="ORF">D9611_003173</name>
</gene>
<evidence type="ECO:0000313" key="2">
    <source>
        <dbReference type="EMBL" id="KAF5337004.1"/>
    </source>
</evidence>
<dbReference type="OrthoDB" id="3057168at2759"/>
<dbReference type="Proteomes" id="UP000541558">
    <property type="component" value="Unassembled WGS sequence"/>
</dbReference>
<reference evidence="2 3" key="1">
    <citation type="journal article" date="2020" name="ISME J.">
        <title>Uncovering the hidden diversity of litter-decomposition mechanisms in mushroom-forming fungi.</title>
        <authorList>
            <person name="Floudas D."/>
            <person name="Bentzer J."/>
            <person name="Ahren D."/>
            <person name="Johansson T."/>
            <person name="Persson P."/>
            <person name="Tunlid A."/>
        </authorList>
    </citation>
    <scope>NUCLEOTIDE SEQUENCE [LARGE SCALE GENOMIC DNA]</scope>
    <source>
        <strain evidence="2 3">CBS 175.51</strain>
    </source>
</reference>
<dbReference type="SUPFAM" id="SSF53474">
    <property type="entry name" value="alpha/beta-Hydrolases"/>
    <property type="match status" value="1"/>
</dbReference>
<dbReference type="PANTHER" id="PTHR33840:SF1">
    <property type="entry name" value="TLE1 PHOSPHOLIPASE DOMAIN-CONTAINING PROTEIN"/>
    <property type="match status" value="1"/>
</dbReference>
<sequence>MGVWLSQGGVDIYGFLAVALGLQSIRGPGLTTINVSRTWQDGISELHRSRYTNVLRLARTIHHEDERFQPPIPQVVYYQSGIGTEKNFYSEYIEGTTGGSLADKVEEAYAFIAHNYNPGDEIFLFGFSRGAYTARMVAMLIGEFGVLDRKDMDHFAKIFICYQKLGKTNNKEERQRLHEDLESWRRHDASGKTRIDCDGDTFTIKCLGVFDTVGSVGLPETLTLRARSPKARNLLGMKDPILGEHVERAYQALALNEMRRDFRCNKFEQTEQGRLKKQVLEQCWFAGSHSDIGGGYEEHDLADLSLIWMASRIEDILGLDVKYLSKLPKPVALGVSSSLTSQNAFSSIMKEGIFVILPNIQRPIPTATNDVTHEYIHPSVLQQEKLSPYLANLLKDHPAIVGKLEPLEEGFKRNWPFNRDSKAARTYSSGLDNQIKGAKDSPAPPTVPFILSASRFRSSISRSLSLSSSSKHRDLRTYETVVREERKSVVVAESEDRDITVVRVTETTKLKKIRRQSTPLPSIAVVSGV</sequence>
<dbReference type="AlphaFoldDB" id="A0A8H5FHJ2"/>
<dbReference type="InterPro" id="IPR018712">
    <property type="entry name" value="Tle1-like_cat"/>
</dbReference>
<dbReference type="Pfam" id="PF09994">
    <property type="entry name" value="T6SS_Tle1-like_cat"/>
    <property type="match status" value="1"/>
</dbReference>
<evidence type="ECO:0000259" key="1">
    <source>
        <dbReference type="Pfam" id="PF09994"/>
    </source>
</evidence>
<feature type="domain" description="T6SS Phospholipase effector Tle1-like catalytic" evidence="1">
    <location>
        <begin position="39"/>
        <end position="311"/>
    </location>
</feature>
<dbReference type="InterPro" id="IPR029058">
    <property type="entry name" value="AB_hydrolase_fold"/>
</dbReference>
<organism evidence="2 3">
    <name type="scientific">Ephemerocybe angulata</name>
    <dbReference type="NCBI Taxonomy" id="980116"/>
    <lineage>
        <taxon>Eukaryota</taxon>
        <taxon>Fungi</taxon>
        <taxon>Dikarya</taxon>
        <taxon>Basidiomycota</taxon>
        <taxon>Agaricomycotina</taxon>
        <taxon>Agaricomycetes</taxon>
        <taxon>Agaricomycetidae</taxon>
        <taxon>Agaricales</taxon>
        <taxon>Agaricineae</taxon>
        <taxon>Psathyrellaceae</taxon>
        <taxon>Ephemerocybe</taxon>
    </lineage>
</organism>
<comment type="caution">
    <text evidence="2">The sequence shown here is derived from an EMBL/GenBank/DDBJ whole genome shotgun (WGS) entry which is preliminary data.</text>
</comment>
<dbReference type="PANTHER" id="PTHR33840">
    <property type="match status" value="1"/>
</dbReference>
<accession>A0A8H5FHJ2</accession>
<name>A0A8H5FHJ2_9AGAR</name>
<keyword evidence="3" id="KW-1185">Reference proteome</keyword>
<evidence type="ECO:0000313" key="3">
    <source>
        <dbReference type="Proteomes" id="UP000541558"/>
    </source>
</evidence>